<dbReference type="EMBL" id="FCOL02000024">
    <property type="protein sequence ID" value="SAL70239.1"/>
    <property type="molecule type" value="Genomic_DNA"/>
</dbReference>
<proteinExistence type="predicted"/>
<protein>
    <submittedName>
        <fullName evidence="2">Uncharacterized protein</fullName>
    </submittedName>
</protein>
<organism evidence="2 3">
    <name type="scientific">Caballeronia terrestris</name>
    <dbReference type="NCBI Taxonomy" id="1226301"/>
    <lineage>
        <taxon>Bacteria</taxon>
        <taxon>Pseudomonadati</taxon>
        <taxon>Pseudomonadota</taxon>
        <taxon>Betaproteobacteria</taxon>
        <taxon>Burkholderiales</taxon>
        <taxon>Burkholderiaceae</taxon>
        <taxon>Caballeronia</taxon>
    </lineage>
</organism>
<dbReference type="Proteomes" id="UP000054925">
    <property type="component" value="Unassembled WGS sequence"/>
</dbReference>
<keyword evidence="3" id="KW-1185">Reference proteome</keyword>
<accession>A0A158JP56</accession>
<gene>
    <name evidence="2" type="ORF">AWB67_04054</name>
</gene>
<dbReference type="AlphaFoldDB" id="A0A158JP56"/>
<feature type="region of interest" description="Disordered" evidence="1">
    <location>
        <begin position="1"/>
        <end position="32"/>
    </location>
</feature>
<evidence type="ECO:0000256" key="1">
    <source>
        <dbReference type="SAM" id="MobiDB-lite"/>
    </source>
</evidence>
<comment type="caution">
    <text evidence="2">The sequence shown here is derived from an EMBL/GenBank/DDBJ whole genome shotgun (WGS) entry which is preliminary data.</text>
</comment>
<evidence type="ECO:0000313" key="3">
    <source>
        <dbReference type="Proteomes" id="UP000054925"/>
    </source>
</evidence>
<name>A0A158JP56_9BURK</name>
<reference evidence="2" key="1">
    <citation type="submission" date="2016-01" db="EMBL/GenBank/DDBJ databases">
        <authorList>
            <person name="Peeters C."/>
        </authorList>
    </citation>
    <scope>NUCLEOTIDE SEQUENCE [LARGE SCALE GENOMIC DNA]</scope>
    <source>
        <strain evidence="2">LMG 22937</strain>
    </source>
</reference>
<evidence type="ECO:0000313" key="2">
    <source>
        <dbReference type="EMBL" id="SAL70239.1"/>
    </source>
</evidence>
<sequence length="90" mass="9772">MQASEARSIAPGAAQRLGEMETVSMHGTDRRGWSVASRGAVDCGWHFERRLAGLDVSGERHPLMLQRRAGSAVLPPATQRFRQTRGGASQ</sequence>